<dbReference type="EMBL" id="PSNW01000017">
    <property type="protein sequence ID" value="PPE71998.1"/>
    <property type="molecule type" value="Genomic_DNA"/>
</dbReference>
<evidence type="ECO:0000259" key="3">
    <source>
        <dbReference type="PROSITE" id="PS51186"/>
    </source>
</evidence>
<evidence type="ECO:0000313" key="5">
    <source>
        <dbReference type="Proteomes" id="UP000238220"/>
    </source>
</evidence>
<proteinExistence type="predicted"/>
<comment type="caution">
    <text evidence="4">The sequence shown here is derived from an EMBL/GenBank/DDBJ whole genome shotgun (WGS) entry which is preliminary data.</text>
</comment>
<dbReference type="PANTHER" id="PTHR43877">
    <property type="entry name" value="AMINOALKYLPHOSPHONATE N-ACETYLTRANSFERASE-RELATED-RELATED"/>
    <property type="match status" value="1"/>
</dbReference>
<feature type="domain" description="N-acetyltransferase" evidence="3">
    <location>
        <begin position="13"/>
        <end position="151"/>
    </location>
</feature>
<evidence type="ECO:0000313" key="4">
    <source>
        <dbReference type="EMBL" id="PPE71998.1"/>
    </source>
</evidence>
<keyword evidence="2" id="KW-0012">Acyltransferase</keyword>
<dbReference type="SUPFAM" id="SSF55729">
    <property type="entry name" value="Acyl-CoA N-acyltransferases (Nat)"/>
    <property type="match status" value="1"/>
</dbReference>
<protein>
    <submittedName>
        <fullName evidence="4">GNAT family N-acetyltransferase</fullName>
    </submittedName>
</protein>
<dbReference type="InterPro" id="IPR016181">
    <property type="entry name" value="Acyl_CoA_acyltransferase"/>
</dbReference>
<reference evidence="4 5" key="1">
    <citation type="submission" date="2018-02" db="EMBL/GenBank/DDBJ databases">
        <title>Genome sequencing of Solimonas sp. HR-BB.</title>
        <authorList>
            <person name="Lee Y."/>
            <person name="Jeon C.O."/>
        </authorList>
    </citation>
    <scope>NUCLEOTIDE SEQUENCE [LARGE SCALE GENOMIC DNA]</scope>
    <source>
        <strain evidence="4 5">HR-BB</strain>
    </source>
</reference>
<keyword evidence="1 4" id="KW-0808">Transferase</keyword>
<dbReference type="OrthoDB" id="1821130at2"/>
<sequence length="161" mass="17521">MHLPPCPALPMTYLIRPMTPQDLPACLELWCDTEGVVLREESDSPEALTRFLARNPGLSFVAMDQGAMVGSILCGHDGRRAQLYHLAVRSEQRRTRCATALLEAALQALAAEGITRCNAYIRVRNLAARGFWSSAGATLRRDIDVMTLAVGTRPAGRSGIS</sequence>
<organism evidence="4 5">
    <name type="scientific">Solimonas fluminis</name>
    <dbReference type="NCBI Taxonomy" id="2086571"/>
    <lineage>
        <taxon>Bacteria</taxon>
        <taxon>Pseudomonadati</taxon>
        <taxon>Pseudomonadota</taxon>
        <taxon>Gammaproteobacteria</taxon>
        <taxon>Nevskiales</taxon>
        <taxon>Nevskiaceae</taxon>
        <taxon>Solimonas</taxon>
    </lineage>
</organism>
<gene>
    <name evidence="4" type="ORF">C3942_20885</name>
</gene>
<dbReference type="PANTHER" id="PTHR43877:SF2">
    <property type="entry name" value="AMINOALKYLPHOSPHONATE N-ACETYLTRANSFERASE-RELATED"/>
    <property type="match status" value="1"/>
</dbReference>
<name>A0A2S5TAX7_9GAMM</name>
<evidence type="ECO:0000256" key="1">
    <source>
        <dbReference type="ARBA" id="ARBA00022679"/>
    </source>
</evidence>
<dbReference type="Proteomes" id="UP000238220">
    <property type="component" value="Unassembled WGS sequence"/>
</dbReference>
<evidence type="ECO:0000256" key="2">
    <source>
        <dbReference type="ARBA" id="ARBA00023315"/>
    </source>
</evidence>
<dbReference type="PROSITE" id="PS51186">
    <property type="entry name" value="GNAT"/>
    <property type="match status" value="1"/>
</dbReference>
<dbReference type="Gene3D" id="3.40.630.30">
    <property type="match status" value="1"/>
</dbReference>
<keyword evidence="5" id="KW-1185">Reference proteome</keyword>
<accession>A0A2S5TAX7</accession>
<dbReference type="InterPro" id="IPR000182">
    <property type="entry name" value="GNAT_dom"/>
</dbReference>
<dbReference type="Pfam" id="PF00583">
    <property type="entry name" value="Acetyltransf_1"/>
    <property type="match status" value="1"/>
</dbReference>
<dbReference type="AlphaFoldDB" id="A0A2S5TAX7"/>
<dbReference type="InterPro" id="IPR050832">
    <property type="entry name" value="Bact_Acetyltransf"/>
</dbReference>
<dbReference type="GO" id="GO:0016747">
    <property type="term" value="F:acyltransferase activity, transferring groups other than amino-acyl groups"/>
    <property type="evidence" value="ECO:0007669"/>
    <property type="project" value="InterPro"/>
</dbReference>